<dbReference type="EMBL" id="HBEV01015881">
    <property type="protein sequence ID" value="CAD8594982.1"/>
    <property type="molecule type" value="Transcribed_RNA"/>
</dbReference>
<accession>A0A7S0KXU6</accession>
<name>A0A7S0KXU6_MICPS</name>
<organism evidence="1">
    <name type="scientific">Micromonas pusilla</name>
    <name type="common">Picoplanktonic green alga</name>
    <name type="synonym">Chromulina pusilla</name>
    <dbReference type="NCBI Taxonomy" id="38833"/>
    <lineage>
        <taxon>Eukaryota</taxon>
        <taxon>Viridiplantae</taxon>
        <taxon>Chlorophyta</taxon>
        <taxon>Mamiellophyceae</taxon>
        <taxon>Mamiellales</taxon>
        <taxon>Mamiellaceae</taxon>
        <taxon>Micromonas</taxon>
    </lineage>
</organism>
<evidence type="ECO:0000313" key="1">
    <source>
        <dbReference type="EMBL" id="CAD8594982.1"/>
    </source>
</evidence>
<sequence>MGHSARSKFKREIRQQRLNSLKGADKEISRMIAIQGALEKAATAKTITEIGPRARVPPMNNSEKEIDCQTDKGTFTDIVRSEKSIEAAAGWRSAPPLSASVKLDNFSRKLDSKRSCKTLGNMSKIAAVFDSNSKKLKTSKKRLKNMQTVMR</sequence>
<reference evidence="1" key="1">
    <citation type="submission" date="2021-01" db="EMBL/GenBank/DDBJ databases">
        <authorList>
            <person name="Corre E."/>
            <person name="Pelletier E."/>
            <person name="Niang G."/>
            <person name="Scheremetjew M."/>
            <person name="Finn R."/>
            <person name="Kale V."/>
            <person name="Holt S."/>
            <person name="Cochrane G."/>
            <person name="Meng A."/>
            <person name="Brown T."/>
            <person name="Cohen L."/>
        </authorList>
    </citation>
    <scope>NUCLEOTIDE SEQUENCE</scope>
    <source>
        <strain evidence="1">CCMP494</strain>
    </source>
</reference>
<dbReference type="AlphaFoldDB" id="A0A7S0KXU6"/>
<protein>
    <submittedName>
        <fullName evidence="1">Uncharacterized protein</fullName>
    </submittedName>
</protein>
<proteinExistence type="predicted"/>
<gene>
    <name evidence="1" type="ORF">MSP1404_LOCUS12387</name>
</gene>